<dbReference type="CDD" id="cd23668">
    <property type="entry name" value="GH55_beta13glucanase-like"/>
    <property type="match status" value="1"/>
</dbReference>
<dbReference type="AlphaFoldDB" id="A0A439DIL1"/>
<reference evidence="3 4" key="1">
    <citation type="submission" date="2018-12" db="EMBL/GenBank/DDBJ databases">
        <title>Draft genome sequence of Xylaria grammica IHI A82.</title>
        <authorList>
            <person name="Buettner E."/>
            <person name="Kellner H."/>
        </authorList>
    </citation>
    <scope>NUCLEOTIDE SEQUENCE [LARGE SCALE GENOMIC DNA]</scope>
    <source>
        <strain evidence="3 4">IHI A82</strain>
    </source>
</reference>
<keyword evidence="4" id="KW-1185">Reference proteome</keyword>
<dbReference type="EMBL" id="RYZI01000011">
    <property type="protein sequence ID" value="RWA14250.1"/>
    <property type="molecule type" value="Genomic_DNA"/>
</dbReference>
<dbReference type="PANTHER" id="PTHR33928:SF2">
    <property type="entry name" value="PECTATE LYASE SUPERFAMILY PROTEIN DOMAIN-CONTAINING PROTEIN-RELATED"/>
    <property type="match status" value="1"/>
</dbReference>
<name>A0A439DIL1_9PEZI</name>
<gene>
    <name evidence="3" type="ORF">EKO27_g870</name>
</gene>
<evidence type="ECO:0000313" key="4">
    <source>
        <dbReference type="Proteomes" id="UP000286045"/>
    </source>
</evidence>
<dbReference type="Pfam" id="PF12708">
    <property type="entry name" value="Pect-lyase_RHGA_epim"/>
    <property type="match status" value="2"/>
</dbReference>
<protein>
    <recommendedName>
        <fullName evidence="2">Rhamnogalacturonase A/B/Epimerase-like pectate lyase domain-containing protein</fullName>
    </recommendedName>
</protein>
<feature type="domain" description="Rhamnogalacturonase A/B/Epimerase-like pectate lyase" evidence="2">
    <location>
        <begin position="70"/>
        <end position="254"/>
    </location>
</feature>
<sequence length="740" mass="77835">MKFLHAASLLLAGVNASPTLKEDGNDTVLAARATGFWYANLDHTGPPRGYAPDLDGDYNYPVYMAVDPGDAAGIQRAINAGTNGGTRHTKWLASQPRVVYIPPGTYTISQTIRLNTDTVLMGDATNPPVIKAAAGFSGEQTLVSGQDPATAGTGELSFAVGLKNLVLDTTGIPGGSIFTALYWGVAQVAQLQNIKITMASSGNGIGHTGIQLGRGSTLGLSDNTVGMLISGGATISILAPTFDTCGTSVRNTGGAPWIAIVDAVSINSGVTFVTTGYPSFLIENLSKDTGSVVAQGPSGILLAAQSHVDTFTYGNTVNRNPVYGATTTTTTRPSQLAPDGRFPVVPAPNYASNPVSDFINIKDPNQNGGHTVLGDNTKDESGVLNQILQYAASSNKIAYFPFGKYRVDSTLLIPKGSRIVGEAWATITGNGPNFKDSNNPRPVVAVGNSGDVGTAQIQDMRFTVSDVLPGAIIVQFNMAGSSPGQVALWNSMITVGGTRGASDLTNSCTDSKNECKAAFFGMHFAPTSSAYVENVWNWVADHITEDFAGGSNIAGKGGALVESTKGTWLHALGSEHWWLYQLNLRNANNVLVSMLQSETNYDQGDSVQQTPPAPWVADVNNWGDPDFSWCSGGDTRCRMGFANYINGGSNIYTYASASWVFFSGPGYRSCAGAYQCQETYAAIDYMHWIAKTPSNLQAFGLCSKDSYATLRLADGTAIVTQNGFTGSWSGGGGDVGRYTP</sequence>
<dbReference type="Gene3D" id="2.160.20.10">
    <property type="entry name" value="Single-stranded right-handed beta-helix, Pectin lyase-like"/>
    <property type="match status" value="2"/>
</dbReference>
<dbReference type="SUPFAM" id="SSF51126">
    <property type="entry name" value="Pectin lyase-like"/>
    <property type="match status" value="2"/>
</dbReference>
<evidence type="ECO:0000256" key="1">
    <source>
        <dbReference type="SAM" id="SignalP"/>
    </source>
</evidence>
<feature type="signal peptide" evidence="1">
    <location>
        <begin position="1"/>
        <end position="16"/>
    </location>
</feature>
<feature type="chain" id="PRO_5019329677" description="Rhamnogalacturonase A/B/Epimerase-like pectate lyase domain-containing protein" evidence="1">
    <location>
        <begin position="17"/>
        <end position="740"/>
    </location>
</feature>
<organism evidence="3 4">
    <name type="scientific">Xylaria grammica</name>
    <dbReference type="NCBI Taxonomy" id="363999"/>
    <lineage>
        <taxon>Eukaryota</taxon>
        <taxon>Fungi</taxon>
        <taxon>Dikarya</taxon>
        <taxon>Ascomycota</taxon>
        <taxon>Pezizomycotina</taxon>
        <taxon>Sordariomycetes</taxon>
        <taxon>Xylariomycetidae</taxon>
        <taxon>Xylariales</taxon>
        <taxon>Xylariaceae</taxon>
        <taxon>Xylaria</taxon>
    </lineage>
</organism>
<accession>A0A439DIL1</accession>
<feature type="domain" description="Rhamnogalacturonase A/B/Epimerase-like pectate lyase" evidence="2">
    <location>
        <begin position="373"/>
        <end position="429"/>
    </location>
</feature>
<dbReference type="PANTHER" id="PTHR33928">
    <property type="entry name" value="POLYGALACTURONASE QRT3"/>
    <property type="match status" value="1"/>
</dbReference>
<evidence type="ECO:0000259" key="2">
    <source>
        <dbReference type="Pfam" id="PF12708"/>
    </source>
</evidence>
<dbReference type="InterPro" id="IPR039279">
    <property type="entry name" value="QRT3-like"/>
</dbReference>
<dbReference type="InterPro" id="IPR011050">
    <property type="entry name" value="Pectin_lyase_fold/virulence"/>
</dbReference>
<dbReference type="Proteomes" id="UP000286045">
    <property type="component" value="Unassembled WGS sequence"/>
</dbReference>
<dbReference type="STRING" id="363999.A0A439DIL1"/>
<keyword evidence="1" id="KW-0732">Signal</keyword>
<dbReference type="GO" id="GO:0004650">
    <property type="term" value="F:polygalacturonase activity"/>
    <property type="evidence" value="ECO:0007669"/>
    <property type="project" value="InterPro"/>
</dbReference>
<proteinExistence type="predicted"/>
<evidence type="ECO:0000313" key="3">
    <source>
        <dbReference type="EMBL" id="RWA14250.1"/>
    </source>
</evidence>
<dbReference type="InterPro" id="IPR012334">
    <property type="entry name" value="Pectin_lyas_fold"/>
</dbReference>
<dbReference type="InterPro" id="IPR024535">
    <property type="entry name" value="RHGA/B-epi-like_pectate_lyase"/>
</dbReference>
<comment type="caution">
    <text evidence="3">The sequence shown here is derived from an EMBL/GenBank/DDBJ whole genome shotgun (WGS) entry which is preliminary data.</text>
</comment>
<dbReference type="FunFam" id="2.160.20.10:FF:000049">
    <property type="entry name" value="Putative exo-beta-1,3-glucanase"/>
    <property type="match status" value="1"/>
</dbReference>